<dbReference type="InterPro" id="IPR007730">
    <property type="entry name" value="SPOR-like_dom"/>
</dbReference>
<dbReference type="SUPFAM" id="SSF110997">
    <property type="entry name" value="Sporulation related repeat"/>
    <property type="match status" value="1"/>
</dbReference>
<dbReference type="Pfam" id="PF05036">
    <property type="entry name" value="SPOR"/>
    <property type="match status" value="1"/>
</dbReference>
<dbReference type="PANTHER" id="PTHR38687">
    <property type="entry name" value="CELL DIVISION PROTEIN DEDD-RELATED"/>
    <property type="match status" value="1"/>
</dbReference>
<keyword evidence="2" id="KW-1133">Transmembrane helix</keyword>
<feature type="compositionally biased region" description="Basic and acidic residues" evidence="1">
    <location>
        <begin position="133"/>
        <end position="217"/>
    </location>
</feature>
<dbReference type="PROSITE" id="PS51724">
    <property type="entry name" value="SPOR"/>
    <property type="match status" value="1"/>
</dbReference>
<dbReference type="PANTHER" id="PTHR38687:SF1">
    <property type="entry name" value="CELL DIVISION PROTEIN DEDD"/>
    <property type="match status" value="1"/>
</dbReference>
<keyword evidence="2" id="KW-0812">Transmembrane</keyword>
<protein>
    <submittedName>
        <fullName evidence="4">SPOR domain-containing protein</fullName>
    </submittedName>
</protein>
<dbReference type="Proteomes" id="UP001367030">
    <property type="component" value="Unassembled WGS sequence"/>
</dbReference>
<reference evidence="4 5" key="1">
    <citation type="submission" date="2024-03" db="EMBL/GenBank/DDBJ databases">
        <title>Novel species of the genus Variovorax.</title>
        <authorList>
            <person name="Liu Q."/>
            <person name="Xin Y.-H."/>
        </authorList>
    </citation>
    <scope>NUCLEOTIDE SEQUENCE [LARGE SCALE GENOMIC DNA]</scope>
    <source>
        <strain evidence="4 5">KACC 18901</strain>
    </source>
</reference>
<accession>A0ABU8XBV8</accession>
<proteinExistence type="predicted"/>
<feature type="region of interest" description="Disordered" evidence="1">
    <location>
        <begin position="81"/>
        <end position="101"/>
    </location>
</feature>
<feature type="domain" description="SPOR" evidence="3">
    <location>
        <begin position="229"/>
        <end position="307"/>
    </location>
</feature>
<keyword evidence="2" id="KW-0472">Membrane</keyword>
<dbReference type="InterPro" id="IPR036680">
    <property type="entry name" value="SPOR-like_sf"/>
</dbReference>
<dbReference type="RefSeq" id="WP_340337406.1">
    <property type="nucleotide sequence ID" value="NZ_JBBKZS010000010.1"/>
</dbReference>
<dbReference type="InterPro" id="IPR052521">
    <property type="entry name" value="Cell_div_SPOR-domain"/>
</dbReference>
<sequence>MAFFKFRGRGSQGNEARNVAGAVPAESVETMRRRARHRLLGAAVLVLLGVVGFPLLFDTQPRPVAVDIPIEIPDRNKVKPLPLPAVPAPTTSATPGKDASTRVAAVAPGGGMITEAADGTEIAPSKPVADAAPKPEAKPEAKAKPEPKPEAKPEAKPEVKKAEVKPEAKPEVKKPEAKPEAKPKTETKEAKADAKPEPKKPAGDDEARARALLDGRSADTSAAKPASAADEAGRFVVQVGAFADADKAREVRQKLERAGLKTYTHVAKTAEGDRTRVRVGPFATRADADKAAARVKGLALSASVLTL</sequence>
<evidence type="ECO:0000259" key="3">
    <source>
        <dbReference type="PROSITE" id="PS51724"/>
    </source>
</evidence>
<comment type="caution">
    <text evidence="4">The sequence shown here is derived from an EMBL/GenBank/DDBJ whole genome shotgun (WGS) entry which is preliminary data.</text>
</comment>
<feature type="region of interest" description="Disordered" evidence="1">
    <location>
        <begin position="115"/>
        <end position="230"/>
    </location>
</feature>
<evidence type="ECO:0000256" key="1">
    <source>
        <dbReference type="SAM" id="MobiDB-lite"/>
    </source>
</evidence>
<feature type="transmembrane region" description="Helical" evidence="2">
    <location>
        <begin position="39"/>
        <end position="57"/>
    </location>
</feature>
<dbReference type="Gene3D" id="3.30.70.1070">
    <property type="entry name" value="Sporulation related repeat"/>
    <property type="match status" value="1"/>
</dbReference>
<gene>
    <name evidence="4" type="ORF">WKW79_22370</name>
</gene>
<evidence type="ECO:0000313" key="4">
    <source>
        <dbReference type="EMBL" id="MEJ8857335.1"/>
    </source>
</evidence>
<feature type="compositionally biased region" description="Low complexity" evidence="1">
    <location>
        <begin position="218"/>
        <end position="230"/>
    </location>
</feature>
<evidence type="ECO:0000313" key="5">
    <source>
        <dbReference type="Proteomes" id="UP001367030"/>
    </source>
</evidence>
<dbReference type="EMBL" id="JBBKZS010000010">
    <property type="protein sequence ID" value="MEJ8857335.1"/>
    <property type="molecule type" value="Genomic_DNA"/>
</dbReference>
<keyword evidence="5" id="KW-1185">Reference proteome</keyword>
<organism evidence="4 5">
    <name type="scientific">Variovorax robiniae</name>
    <dbReference type="NCBI Taxonomy" id="1836199"/>
    <lineage>
        <taxon>Bacteria</taxon>
        <taxon>Pseudomonadati</taxon>
        <taxon>Pseudomonadota</taxon>
        <taxon>Betaproteobacteria</taxon>
        <taxon>Burkholderiales</taxon>
        <taxon>Comamonadaceae</taxon>
        <taxon>Variovorax</taxon>
    </lineage>
</organism>
<name>A0ABU8XBV8_9BURK</name>
<evidence type="ECO:0000256" key="2">
    <source>
        <dbReference type="SAM" id="Phobius"/>
    </source>
</evidence>